<dbReference type="BioCyc" id="PPUT160488:G1G01-5323-MONOMER"/>
<dbReference type="eggNOG" id="COG1442">
    <property type="taxonomic scope" value="Bacteria"/>
</dbReference>
<protein>
    <submittedName>
        <fullName evidence="1">Uncharacterized protein</fullName>
    </submittedName>
</protein>
<gene>
    <name evidence="1" type="ordered locus">PP_4978</name>
</gene>
<dbReference type="OrthoDB" id="9178965at2"/>
<dbReference type="STRING" id="160488.PP_4978"/>
<organism evidence="1 2">
    <name type="scientific">Pseudomonas putida (strain ATCC 47054 / DSM 6125 / CFBP 8728 / NCIMB 11950 / KT2440)</name>
    <dbReference type="NCBI Taxonomy" id="160488"/>
    <lineage>
        <taxon>Bacteria</taxon>
        <taxon>Pseudomonadati</taxon>
        <taxon>Pseudomonadota</taxon>
        <taxon>Gammaproteobacteria</taxon>
        <taxon>Pseudomonadales</taxon>
        <taxon>Pseudomonadaceae</taxon>
        <taxon>Pseudomonas</taxon>
    </lineage>
</organism>
<dbReference type="KEGG" id="ppu:PP_4978"/>
<dbReference type="PaxDb" id="160488-PP_4978"/>
<evidence type="ECO:0000313" key="2">
    <source>
        <dbReference type="Proteomes" id="UP000000556"/>
    </source>
</evidence>
<accession>Q88D50</accession>
<dbReference type="AlphaFoldDB" id="Q88D50"/>
<reference evidence="1 2" key="2">
    <citation type="journal article" date="2016" name="Environ. Microbiol.">
        <title>The revisited genome of Pseudomonas putida KT2440 enlightens its value as a robust metabolic chassis.</title>
        <authorList>
            <person name="Belda E."/>
            <person name="van Heck R.G."/>
            <person name="Lopez-Sanchez M.J."/>
            <person name="Cruveiller S."/>
            <person name="Barbe V."/>
            <person name="Fraser C."/>
            <person name="Klenk H.P."/>
            <person name="Petersen J."/>
            <person name="Morgat A."/>
            <person name="Nikel P.I."/>
            <person name="Vallenet D."/>
            <person name="Rouy Z."/>
            <person name="Sekowska A."/>
            <person name="Martins Dos Santos V.A."/>
            <person name="de Lorenzo V."/>
            <person name="Danchin A."/>
            <person name="Medigue C."/>
        </authorList>
    </citation>
    <scope>NUCLEOTIDE SEQUENCE [LARGE SCALE GENOMIC DNA]</scope>
    <source>
        <strain evidence="2">ATCC 47054 / DSM 6125 / CFBP 8728 / NCIMB 11950 / KT2440</strain>
    </source>
</reference>
<dbReference type="PhylomeDB" id="Q88D50"/>
<evidence type="ECO:0000313" key="1">
    <source>
        <dbReference type="EMBL" id="AAN70544.1"/>
    </source>
</evidence>
<dbReference type="PATRIC" id="fig|160488.4.peg.5317"/>
<dbReference type="HOGENOM" id="CLU_787249_0_0_6"/>
<keyword evidence="2" id="KW-1185">Reference proteome</keyword>
<reference evidence="1 2" key="1">
    <citation type="journal article" date="2002" name="Environ. Microbiol.">
        <title>Complete genome sequence and comparative analysis of the metabolically versatile Pseudomonas putida KT2440.</title>
        <authorList>
            <person name="Nelson K.E."/>
            <person name="Weinel C."/>
            <person name="Paulsen I.T."/>
            <person name="Dodson R.J."/>
            <person name="Hilbert H."/>
            <person name="Martins dos Santos V.A."/>
            <person name="Fouts D.E."/>
            <person name="Gill S.R."/>
            <person name="Pop M."/>
            <person name="Holmes M."/>
            <person name="Brinkac L."/>
            <person name="Beanan M."/>
            <person name="DeBoy R.T."/>
            <person name="Daugherty S."/>
            <person name="Kolonay J."/>
            <person name="Madupu R."/>
            <person name="Nelson W."/>
            <person name="White O."/>
            <person name="Peterson J."/>
            <person name="Khouri H."/>
            <person name="Hance I."/>
            <person name="Chris Lee P."/>
            <person name="Holtzapple E."/>
            <person name="Scanlan D."/>
            <person name="Tran K."/>
            <person name="Moazzez A."/>
            <person name="Utterback T."/>
            <person name="Rizzo M."/>
            <person name="Lee K."/>
            <person name="Kosack D."/>
            <person name="Moestl D."/>
            <person name="Wedler H."/>
            <person name="Lauber J."/>
            <person name="Stjepandic D."/>
            <person name="Hoheisel J."/>
            <person name="Straetz M."/>
            <person name="Heim S."/>
            <person name="Kiewitz C."/>
            <person name="Eisen J.A."/>
            <person name="Timmis K.N."/>
            <person name="Dusterhoft A."/>
            <person name="Tummler B."/>
            <person name="Fraser C.M."/>
        </authorList>
    </citation>
    <scope>NUCLEOTIDE SEQUENCE [LARGE SCALE GENOMIC DNA]</scope>
    <source>
        <strain evidence="2">ATCC 47054 / DSM 6125 / CFBP 8728 / NCIMB 11950 / KT2440</strain>
    </source>
</reference>
<proteinExistence type="predicted"/>
<dbReference type="Proteomes" id="UP000000556">
    <property type="component" value="Chromosome"/>
</dbReference>
<dbReference type="DNASU" id="1043669"/>
<sequence>MPAMQHTQPSRPQLVYLAFGPATYHQEACFSIVSALAQLGSAAGEAMDIQVYTDNAQPYARLPVTVHLLDEATRQAWNAPHGYHFRSKHVLLRQVLQQHPLAVLIDTDTFFRTSPLHLFARVAPNRLLCNAIGTRYGADQKCLLYKNLLAILESRGLADCQMPLVNSGVIGLTAENCDTLDRSIAMMDEFYPLAREAYTLEEFCLAVAAYRNLELAECTDVIHHYWSRKAQFRAKIQAWLRKHEHDPLSPPALADVALVNDQLPRPPTLHRLGYKALSLTLPSHERQFARELLYGCYPYPNEFDRACASAWWDKALENLNDRYGHVEPERLRQCLRHPGLRLSLGERRKDIEAHLLRSTQA</sequence>
<dbReference type="EMBL" id="AE015451">
    <property type="protein sequence ID" value="AAN70544.1"/>
    <property type="molecule type" value="Genomic_DNA"/>
</dbReference>
<name>Q88D50_PSEPK</name>